<gene>
    <name evidence="3" type="ORF">I316_03169</name>
</gene>
<feature type="compositionally biased region" description="Pro residues" evidence="2">
    <location>
        <begin position="381"/>
        <end position="390"/>
    </location>
</feature>
<feature type="compositionally biased region" description="Low complexity" evidence="2">
    <location>
        <begin position="416"/>
        <end position="434"/>
    </location>
</feature>
<dbReference type="EMBL" id="KI669500">
    <property type="protein sequence ID" value="OCF35128.1"/>
    <property type="molecule type" value="Genomic_DNA"/>
</dbReference>
<keyword evidence="1" id="KW-0175">Coiled coil</keyword>
<name>A0A1B9GVS2_9TREE</name>
<dbReference type="Proteomes" id="UP000092666">
    <property type="component" value="Unassembled WGS sequence"/>
</dbReference>
<reference evidence="4" key="2">
    <citation type="submission" date="2013-12" db="EMBL/GenBank/DDBJ databases">
        <title>Evolution of pathogenesis and genome organization in the Tremellales.</title>
        <authorList>
            <person name="Cuomo C."/>
            <person name="Litvintseva A."/>
            <person name="Heitman J."/>
            <person name="Chen Y."/>
            <person name="Sun S."/>
            <person name="Springer D."/>
            <person name="Dromer F."/>
            <person name="Young S."/>
            <person name="Zeng Q."/>
            <person name="Chapman S."/>
            <person name="Gujja S."/>
            <person name="Saif S."/>
            <person name="Birren B."/>
        </authorList>
    </citation>
    <scope>NUCLEOTIDE SEQUENCE [LARGE SCALE GENOMIC DNA]</scope>
    <source>
        <strain evidence="4">BCC8398</strain>
    </source>
</reference>
<proteinExistence type="predicted"/>
<dbReference type="OrthoDB" id="4092340at2759"/>
<evidence type="ECO:0000256" key="2">
    <source>
        <dbReference type="SAM" id="MobiDB-lite"/>
    </source>
</evidence>
<sequence>MASLTSRQIPLRTSPALSNSTSSSFSHPFNHTQSQMQSNRMTTPLAPPPPPPLYMSSHEYGADRQQTRYAGADHTLGPTFSEEEDGDDSAFIAAKMAALGLDPNGVPYRQGGFASQSRNGHGQVNPQVPTQAQAQVQRQIALQQLAQLEHAQQQQALFQLLAQQQQHHQRGPDPQLREAMAILEIQQAQQAATERHAYVQQQQQQQQQAQRAYAAQRQNAYDQKRAQQQQVQQQQQQQQLQQMQYLQEMHLQQQLTALQSQPQLNHSQQAYDTAPPSRGNQRHALAAQMQANLQARTGRVAQARGMNLDDVELRARFEAASIPLYTPPAESRSRFEILPSTAPFPPSTSPTASLSPTSPSAWRAAESPSPSKTTIVTPTEVQPPPPPPPATTSIRSPKGGRFSQARKEMEAEGDITLGTLTSTLSGRSLASSESYDSIKEKNDKQASPTLLKPAGECVFQVQRQAQAQPVQPPAQEPKSAKYTLGALGLGRPSALANVSSTARSATLPAAAELLDPNAAARSVSQPILQTSKVVIVRQPMGPPGEAKELGDKNFQSRLRRQAGLNLGMLGRRTESPCPTPVLA</sequence>
<feature type="region of interest" description="Disordered" evidence="2">
    <location>
        <begin position="1"/>
        <end position="58"/>
    </location>
</feature>
<organism evidence="3 4">
    <name type="scientific">Kwoniella heveanensis BCC8398</name>
    <dbReference type="NCBI Taxonomy" id="1296120"/>
    <lineage>
        <taxon>Eukaryota</taxon>
        <taxon>Fungi</taxon>
        <taxon>Dikarya</taxon>
        <taxon>Basidiomycota</taxon>
        <taxon>Agaricomycotina</taxon>
        <taxon>Tremellomycetes</taxon>
        <taxon>Tremellales</taxon>
        <taxon>Cryptococcaceae</taxon>
        <taxon>Kwoniella</taxon>
    </lineage>
</organism>
<feature type="region of interest" description="Disordered" evidence="2">
    <location>
        <begin position="338"/>
        <end position="448"/>
    </location>
</feature>
<feature type="compositionally biased region" description="Low complexity" evidence="2">
    <location>
        <begin position="13"/>
        <end position="31"/>
    </location>
</feature>
<dbReference type="AlphaFoldDB" id="A0A1B9GVS2"/>
<feature type="coiled-coil region" evidence="1">
    <location>
        <begin position="199"/>
        <end position="243"/>
    </location>
</feature>
<feature type="region of interest" description="Disordered" evidence="2">
    <location>
        <begin position="263"/>
        <end position="283"/>
    </location>
</feature>
<dbReference type="STRING" id="1296120.A0A1B9GVS2"/>
<feature type="compositionally biased region" description="Low complexity" evidence="2">
    <location>
        <begin position="349"/>
        <end position="361"/>
    </location>
</feature>
<feature type="compositionally biased region" description="Polar residues" evidence="2">
    <location>
        <begin position="32"/>
        <end position="42"/>
    </location>
</feature>
<evidence type="ECO:0000313" key="3">
    <source>
        <dbReference type="EMBL" id="OCF35128.1"/>
    </source>
</evidence>
<keyword evidence="4" id="KW-1185">Reference proteome</keyword>
<reference evidence="3 4" key="1">
    <citation type="submission" date="2013-07" db="EMBL/GenBank/DDBJ databases">
        <title>The Genome Sequence of Cryptococcus heveanensis BCC8398.</title>
        <authorList>
            <consortium name="The Broad Institute Genome Sequencing Platform"/>
            <person name="Cuomo C."/>
            <person name="Litvintseva A."/>
            <person name="Chen Y."/>
            <person name="Heitman J."/>
            <person name="Sun S."/>
            <person name="Springer D."/>
            <person name="Dromer F."/>
            <person name="Young S.K."/>
            <person name="Zeng Q."/>
            <person name="Gargeya S."/>
            <person name="Fitzgerald M."/>
            <person name="Abouelleil A."/>
            <person name="Alvarado L."/>
            <person name="Berlin A.M."/>
            <person name="Chapman S.B."/>
            <person name="Dewar J."/>
            <person name="Goldberg J."/>
            <person name="Griggs A."/>
            <person name="Gujja S."/>
            <person name="Hansen M."/>
            <person name="Howarth C."/>
            <person name="Imamovic A."/>
            <person name="Larimer J."/>
            <person name="McCowan C."/>
            <person name="Murphy C."/>
            <person name="Pearson M."/>
            <person name="Priest M."/>
            <person name="Roberts A."/>
            <person name="Saif S."/>
            <person name="Shea T."/>
            <person name="Sykes S."/>
            <person name="Wortman J."/>
            <person name="Nusbaum C."/>
            <person name="Birren B."/>
        </authorList>
    </citation>
    <scope>NUCLEOTIDE SEQUENCE [LARGE SCALE GENOMIC DNA]</scope>
    <source>
        <strain evidence="3 4">BCC8398</strain>
    </source>
</reference>
<evidence type="ECO:0000256" key="1">
    <source>
        <dbReference type="SAM" id="Coils"/>
    </source>
</evidence>
<accession>A0A1B9GVS2</accession>
<protein>
    <submittedName>
        <fullName evidence="3">Uncharacterized protein</fullName>
    </submittedName>
</protein>
<evidence type="ECO:0000313" key="4">
    <source>
        <dbReference type="Proteomes" id="UP000092666"/>
    </source>
</evidence>